<reference evidence="3" key="1">
    <citation type="journal article" date="2019" name="Sci. Rep.">
        <title>Draft genome of Tanacetum cinerariifolium, the natural source of mosquito coil.</title>
        <authorList>
            <person name="Yamashiro T."/>
            <person name="Shiraishi A."/>
            <person name="Satake H."/>
            <person name="Nakayama K."/>
        </authorList>
    </citation>
    <scope>NUCLEOTIDE SEQUENCE</scope>
</reference>
<dbReference type="InterPro" id="IPR036291">
    <property type="entry name" value="NAD(P)-bd_dom_sf"/>
</dbReference>
<dbReference type="GO" id="GO:0080019">
    <property type="term" value="F:alcohol-forming very long-chain fatty acyl-CoA reductase activity"/>
    <property type="evidence" value="ECO:0007669"/>
    <property type="project" value="InterPro"/>
</dbReference>
<organism evidence="3">
    <name type="scientific">Tanacetum cinerariifolium</name>
    <name type="common">Dalmatian daisy</name>
    <name type="synonym">Chrysanthemum cinerariifolium</name>
    <dbReference type="NCBI Taxonomy" id="118510"/>
    <lineage>
        <taxon>Eukaryota</taxon>
        <taxon>Viridiplantae</taxon>
        <taxon>Streptophyta</taxon>
        <taxon>Embryophyta</taxon>
        <taxon>Tracheophyta</taxon>
        <taxon>Spermatophyta</taxon>
        <taxon>Magnoliopsida</taxon>
        <taxon>eudicotyledons</taxon>
        <taxon>Gunneridae</taxon>
        <taxon>Pentapetalae</taxon>
        <taxon>asterids</taxon>
        <taxon>campanulids</taxon>
        <taxon>Asterales</taxon>
        <taxon>Asteraceae</taxon>
        <taxon>Asteroideae</taxon>
        <taxon>Anthemideae</taxon>
        <taxon>Anthemidinae</taxon>
        <taxon>Tanacetum</taxon>
    </lineage>
</organism>
<evidence type="ECO:0000256" key="1">
    <source>
        <dbReference type="RuleBase" id="RU363097"/>
    </source>
</evidence>
<dbReference type="PANTHER" id="PTHR11011">
    <property type="entry name" value="MALE STERILITY PROTEIN 2-RELATED"/>
    <property type="match status" value="1"/>
</dbReference>
<keyword evidence="1" id="KW-0521">NADP</keyword>
<accession>A0A699TM78</accession>
<dbReference type="EMBL" id="BKCJ011257810">
    <property type="protein sequence ID" value="GFD11237.1"/>
    <property type="molecule type" value="Genomic_DNA"/>
</dbReference>
<dbReference type="GO" id="GO:0102965">
    <property type="term" value="F:alcohol-forming long-chain fatty acyl-CoA reductase activity"/>
    <property type="evidence" value="ECO:0007669"/>
    <property type="project" value="UniProtKB-EC"/>
</dbReference>
<dbReference type="InterPro" id="IPR026055">
    <property type="entry name" value="FAR"/>
</dbReference>
<dbReference type="EC" id="1.2.1.84" evidence="1"/>
<sequence length="53" mass="6050">MWRDIDVVVNIAATTNFDERYDVALALNTYGAKYVMNFAKKCVNIKLLLHVST</sequence>
<name>A0A699TM78_TANCI</name>
<keyword evidence="1" id="KW-0560">Oxidoreductase</keyword>
<gene>
    <name evidence="3" type="ORF">Tci_883206</name>
</gene>
<dbReference type="InterPro" id="IPR013120">
    <property type="entry name" value="FAR_NAD-bd"/>
</dbReference>
<dbReference type="AlphaFoldDB" id="A0A699TM78"/>
<evidence type="ECO:0000259" key="2">
    <source>
        <dbReference type="Pfam" id="PF07993"/>
    </source>
</evidence>
<dbReference type="Gene3D" id="3.40.50.720">
    <property type="entry name" value="NAD(P)-binding Rossmann-like Domain"/>
    <property type="match status" value="1"/>
</dbReference>
<dbReference type="PANTHER" id="PTHR11011:SF99">
    <property type="entry name" value="FATTY ACYL-COA REDUCTASE 3"/>
    <property type="match status" value="1"/>
</dbReference>
<proteinExistence type="inferred from homology"/>
<dbReference type="Pfam" id="PF07993">
    <property type="entry name" value="NAD_binding_4"/>
    <property type="match status" value="1"/>
</dbReference>
<dbReference type="GO" id="GO:0035336">
    <property type="term" value="P:long-chain fatty-acyl-CoA metabolic process"/>
    <property type="evidence" value="ECO:0007669"/>
    <property type="project" value="TreeGrafter"/>
</dbReference>
<comment type="similarity">
    <text evidence="1">Belongs to the fatty acyl-CoA reductase family.</text>
</comment>
<keyword evidence="1" id="KW-0444">Lipid biosynthesis</keyword>
<keyword evidence="1" id="KW-0443">Lipid metabolism</keyword>
<dbReference type="SUPFAM" id="SSF51735">
    <property type="entry name" value="NAD(P)-binding Rossmann-fold domains"/>
    <property type="match status" value="1"/>
</dbReference>
<comment type="catalytic activity">
    <reaction evidence="1">
        <text>a long-chain fatty acyl-CoA + 2 NADPH + 2 H(+) = a long-chain primary fatty alcohol + 2 NADP(+) + CoA</text>
        <dbReference type="Rhea" id="RHEA:52716"/>
        <dbReference type="ChEBI" id="CHEBI:15378"/>
        <dbReference type="ChEBI" id="CHEBI:57287"/>
        <dbReference type="ChEBI" id="CHEBI:57783"/>
        <dbReference type="ChEBI" id="CHEBI:58349"/>
        <dbReference type="ChEBI" id="CHEBI:77396"/>
        <dbReference type="ChEBI" id="CHEBI:83139"/>
        <dbReference type="EC" id="1.2.1.84"/>
    </reaction>
</comment>
<dbReference type="GO" id="GO:0010345">
    <property type="term" value="P:suberin biosynthetic process"/>
    <property type="evidence" value="ECO:0007669"/>
    <property type="project" value="TreeGrafter"/>
</dbReference>
<comment type="caution">
    <text evidence="3">The sequence shown here is derived from an EMBL/GenBank/DDBJ whole genome shotgun (WGS) entry which is preliminary data.</text>
</comment>
<protein>
    <recommendedName>
        <fullName evidence="1">Fatty acyl-CoA reductase</fullName>
        <ecNumber evidence="1">1.2.1.84</ecNumber>
    </recommendedName>
</protein>
<evidence type="ECO:0000313" key="3">
    <source>
        <dbReference type="EMBL" id="GFD11237.1"/>
    </source>
</evidence>
<feature type="non-terminal residue" evidence="3">
    <location>
        <position position="53"/>
    </location>
</feature>
<feature type="domain" description="Thioester reductase (TE)" evidence="2">
    <location>
        <begin position="2"/>
        <end position="53"/>
    </location>
</feature>
<comment type="function">
    <text evidence="1">Catalyzes the reduction of fatty acyl-CoA to fatty alcohols.</text>
</comment>